<comment type="caution">
    <text evidence="3">The sequence shown here is derived from an EMBL/GenBank/DDBJ whole genome shotgun (WGS) entry which is preliminary data.</text>
</comment>
<evidence type="ECO:0000313" key="3">
    <source>
        <dbReference type="EMBL" id="KFG50535.1"/>
    </source>
</evidence>
<evidence type="ECO:0000256" key="1">
    <source>
        <dbReference type="SAM" id="MobiDB-lite"/>
    </source>
</evidence>
<feature type="domain" description="YbaK/aminoacyl-tRNA synthetase-associated" evidence="2">
    <location>
        <begin position="123"/>
        <end position="246"/>
    </location>
</feature>
<sequence>MEKLNGRPETAAPVSSPSHKGEKGGTPSTGASQLPSSCSPSSSSPSSSSPSSCSPSSCSPSSCSPSSPSCSSSSCSEPMEERMRAFLERHSVSDYALVRVGPDYYDISLQERANLLKIPSTLHLCKTVVMENTRHTGVNDKLNSKYYLIVVQYQRKVNGERVKDLVKSLNAERGLKLGNKKLNFNFCKTSEELTGFVYNAVTPFAAKTDVPVIVDSALLALDPPLVWLGGGEVDLKLRVSVADLLRVFEPLVGSVCFEAEAPTIGEEAEGKE</sequence>
<feature type="compositionally biased region" description="Low complexity" evidence="1">
    <location>
        <begin position="35"/>
        <end position="75"/>
    </location>
</feature>
<evidence type="ECO:0000313" key="4">
    <source>
        <dbReference type="Proteomes" id="UP000028828"/>
    </source>
</evidence>
<proteinExistence type="predicted"/>
<gene>
    <name evidence="3" type="ORF">TGP89_255680</name>
</gene>
<protein>
    <submittedName>
        <fullName evidence="3">YbaK/proline-tRNA ligase associated domain-containing protein</fullName>
    </submittedName>
</protein>
<dbReference type="SUPFAM" id="SSF55826">
    <property type="entry name" value="YbaK/ProRS associated domain"/>
    <property type="match status" value="1"/>
</dbReference>
<dbReference type="InterPro" id="IPR036754">
    <property type="entry name" value="YbaK/aa-tRNA-synt-asso_dom_sf"/>
</dbReference>
<accession>A0A086L1L7</accession>
<dbReference type="OrthoDB" id="330670at2759"/>
<dbReference type="GO" id="GO:0002161">
    <property type="term" value="F:aminoacyl-tRNA deacylase activity"/>
    <property type="evidence" value="ECO:0007669"/>
    <property type="project" value="InterPro"/>
</dbReference>
<evidence type="ECO:0000259" key="2">
    <source>
        <dbReference type="Pfam" id="PF04073"/>
    </source>
</evidence>
<organism evidence="3 4">
    <name type="scientific">Toxoplasma gondii p89</name>
    <dbReference type="NCBI Taxonomy" id="943119"/>
    <lineage>
        <taxon>Eukaryota</taxon>
        <taxon>Sar</taxon>
        <taxon>Alveolata</taxon>
        <taxon>Apicomplexa</taxon>
        <taxon>Conoidasida</taxon>
        <taxon>Coccidia</taxon>
        <taxon>Eucoccidiorida</taxon>
        <taxon>Eimeriorina</taxon>
        <taxon>Sarcocystidae</taxon>
        <taxon>Toxoplasma</taxon>
    </lineage>
</organism>
<keyword evidence="3" id="KW-0436">Ligase</keyword>
<dbReference type="Gene3D" id="3.90.960.10">
    <property type="entry name" value="YbaK/aminoacyl-tRNA synthetase-associated domain"/>
    <property type="match status" value="1"/>
</dbReference>
<feature type="region of interest" description="Disordered" evidence="1">
    <location>
        <begin position="1"/>
        <end position="75"/>
    </location>
</feature>
<dbReference type="Proteomes" id="UP000028828">
    <property type="component" value="Unassembled WGS sequence"/>
</dbReference>
<reference evidence="3 4" key="1">
    <citation type="submission" date="2014-03" db="EMBL/GenBank/DDBJ databases">
        <authorList>
            <person name="Sibley D."/>
            <person name="Venepally P."/>
            <person name="Karamycheva S."/>
            <person name="Hadjithomas M."/>
            <person name="Khan A."/>
            <person name="Brunk B."/>
            <person name="Roos D."/>
            <person name="Caler E."/>
            <person name="Lorenzi H."/>
        </authorList>
    </citation>
    <scope>NUCLEOTIDE SEQUENCE [LARGE SCALE GENOMIC DNA]</scope>
    <source>
        <strain evidence="4">p89</strain>
    </source>
</reference>
<dbReference type="CDD" id="cd04332">
    <property type="entry name" value="YbaK_like"/>
    <property type="match status" value="1"/>
</dbReference>
<dbReference type="InterPro" id="IPR007214">
    <property type="entry name" value="YbaK/aa-tRNA-synth-assoc-dom"/>
</dbReference>
<dbReference type="VEuPathDB" id="ToxoDB:TGP89_255680"/>
<dbReference type="GO" id="GO:0016874">
    <property type="term" value="F:ligase activity"/>
    <property type="evidence" value="ECO:0007669"/>
    <property type="project" value="UniProtKB-KW"/>
</dbReference>
<dbReference type="AlphaFoldDB" id="A0A086L1L7"/>
<dbReference type="PANTHER" id="PTHR30411:SF4">
    <property type="entry name" value="YBAK_AMINOACYL-TRNA SYNTHETASE-ASSOCIATED DOMAIN-CONTAINING PROTEIN"/>
    <property type="match status" value="1"/>
</dbReference>
<dbReference type="EMBL" id="AEYI02000297">
    <property type="protein sequence ID" value="KFG50535.1"/>
    <property type="molecule type" value="Genomic_DNA"/>
</dbReference>
<name>A0A086L1L7_TOXGO</name>
<dbReference type="PANTHER" id="PTHR30411">
    <property type="entry name" value="CYTOPLASMIC PROTEIN"/>
    <property type="match status" value="1"/>
</dbReference>
<dbReference type="Pfam" id="PF04073">
    <property type="entry name" value="tRNA_edit"/>
    <property type="match status" value="1"/>
</dbReference>